<evidence type="ECO:0000256" key="4">
    <source>
        <dbReference type="ARBA" id="ARBA00032089"/>
    </source>
</evidence>
<reference evidence="7 8" key="1">
    <citation type="journal article" date="2011" name="Stand. Genomic Sci.">
        <title>Complete genome sequence of Weeksella virosa type strain (9751).</title>
        <authorList>
            <person name="Lang E."/>
            <person name="Teshima H."/>
            <person name="Lucas S."/>
            <person name="Lapidus A."/>
            <person name="Hammon N."/>
            <person name="Deshpande S."/>
            <person name="Nolan M."/>
            <person name="Cheng J.F."/>
            <person name="Pitluck S."/>
            <person name="Liolios K."/>
            <person name="Pagani I."/>
            <person name="Mikhailova N."/>
            <person name="Ivanova N."/>
            <person name="Mavromatis K."/>
            <person name="Pati A."/>
            <person name="Tapia R."/>
            <person name="Han C."/>
            <person name="Goodwin L."/>
            <person name="Chen A."/>
            <person name="Palaniappan K."/>
            <person name="Land M."/>
            <person name="Hauser L."/>
            <person name="Chang Y.J."/>
            <person name="Jeffries C.D."/>
            <person name="Brambilla E.M."/>
            <person name="Kopitz M."/>
            <person name="Rohde M."/>
            <person name="Goker M."/>
            <person name="Tindall B.J."/>
            <person name="Detter J.C."/>
            <person name="Woyke T."/>
            <person name="Bristow J."/>
            <person name="Eisen J.A."/>
            <person name="Markowitz V."/>
            <person name="Hugenholtz P."/>
            <person name="Klenk H.P."/>
            <person name="Kyrpides N.C."/>
        </authorList>
    </citation>
    <scope>NUCLEOTIDE SEQUENCE [LARGE SCALE GENOMIC DNA]</scope>
    <source>
        <strain evidence="8">ATCC 43766 / DSM 16922 / JCM 21250 / NBRC 16016 / NCTC 11634 / CL345/78</strain>
    </source>
</reference>
<dbReference type="RefSeq" id="WP_013598552.1">
    <property type="nucleotide sequence ID" value="NC_015144.1"/>
</dbReference>
<evidence type="ECO:0000256" key="2">
    <source>
        <dbReference type="ARBA" id="ARBA00013855"/>
    </source>
</evidence>
<dbReference type="PANTHER" id="PTHR34138">
    <property type="entry name" value="CELL SHAPE-DETERMINING PROTEIN MREC"/>
    <property type="match status" value="1"/>
</dbReference>
<dbReference type="InterPro" id="IPR055342">
    <property type="entry name" value="MreC_beta-barrel_core"/>
</dbReference>
<protein>
    <recommendedName>
        <fullName evidence="2">Cell shape-determining protein MreC</fullName>
    </recommendedName>
    <alternativeName>
        <fullName evidence="4">Cell shape protein MreC</fullName>
    </alternativeName>
</protein>
<dbReference type="AlphaFoldDB" id="F0NYN2"/>
<gene>
    <name evidence="7" type="ordered locus">Weevi_1462</name>
</gene>
<dbReference type="HOGENOM" id="CLU_042663_5_0_10"/>
<dbReference type="InterPro" id="IPR007221">
    <property type="entry name" value="MreC"/>
</dbReference>
<comment type="similarity">
    <text evidence="1">Belongs to the MreC family.</text>
</comment>
<keyword evidence="5" id="KW-0472">Membrane</keyword>
<reference evidence="8" key="2">
    <citation type="journal article" date="2011" name="Stand. Genomic Sci.">
        <title>Complete genome sequence of Weeksella virosa type strain (9751T).</title>
        <authorList>
            <person name="Lang E."/>
            <person name="Teshima H."/>
            <person name="Lucas S."/>
            <person name="Lapidus A."/>
            <person name="Hammon N."/>
            <person name="Deshpande S."/>
            <person name="Nolan M."/>
            <person name="Cheng J."/>
            <person name="Pitluck S."/>
            <person name="Liolios K."/>
            <person name="Pagani I."/>
            <person name="Mikhailova N."/>
            <person name="Ivanova N."/>
            <person name="Mavromatis K."/>
            <person name="Pati A."/>
            <person name="Tapia R."/>
            <person name="Han C."/>
            <person name="Goodwin L."/>
            <person name="Chen A."/>
            <person name="Palaniappan K."/>
            <person name="Land M."/>
            <person name="Hauser L."/>
            <person name="Chang Y."/>
            <person name="Jeffries C."/>
            <person name="Brambilla E."/>
            <person name="Kopitz M."/>
            <person name="Rohde M."/>
            <person name="Goker M."/>
            <person name="Tindall B."/>
            <person name="Detter J."/>
            <person name="Woyke T."/>
            <person name="Bristow J."/>
            <person name="Eisen J."/>
            <person name="Markowitz V."/>
            <person name="Hugenholtz P."/>
            <person name="Klenk H."/>
            <person name="Kyrpides N."/>
        </authorList>
    </citation>
    <scope>NUCLEOTIDE SEQUENCE [LARGE SCALE GENOMIC DNA]</scope>
    <source>
        <strain evidence="8">ATCC 43766 / DSM 16922 / JCM 21250 / NBRC 16016 / NCTC 11634 / CL345/78</strain>
    </source>
</reference>
<dbReference type="Gene3D" id="2.40.10.350">
    <property type="entry name" value="Rod shape-determining protein MreC, domain 2"/>
    <property type="match status" value="1"/>
</dbReference>
<dbReference type="GO" id="GO:0008360">
    <property type="term" value="P:regulation of cell shape"/>
    <property type="evidence" value="ECO:0007669"/>
    <property type="project" value="UniProtKB-KW"/>
</dbReference>
<keyword evidence="3" id="KW-0133">Cell shape</keyword>
<dbReference type="GO" id="GO:0005886">
    <property type="term" value="C:plasma membrane"/>
    <property type="evidence" value="ECO:0007669"/>
    <property type="project" value="TreeGrafter"/>
</dbReference>
<feature type="domain" description="Rod shape-determining protein MreC beta-barrel core" evidence="6">
    <location>
        <begin position="113"/>
        <end position="260"/>
    </location>
</feature>
<keyword evidence="8" id="KW-1185">Reference proteome</keyword>
<dbReference type="EMBL" id="CP002455">
    <property type="protein sequence ID" value="ADX68163.1"/>
    <property type="molecule type" value="Genomic_DNA"/>
</dbReference>
<keyword evidence="5" id="KW-0812">Transmembrane</keyword>
<sequence>MHFIFNIIRKNGFLLLFLCLQMIASILIFRYNVYHEVILGQASVKITGAIDKQTSKITRFFNLPRYNRELQEENAILRKQLTALGIKKPATNERELIESSEYHQIYSFIPTDIINNTIVRSHNFLTINKGKKDGVQIGDGIMTQYGIVGIVTKTTDNYARAISILNTDSQINARIKGNEYFGTMIWDGKDPRYTYLTEIPKYITVNIGDTIETDGKSPVFPEGIMIGTVNHKEVDNVSGELKIKVKLRENFANLKYAYVVTNLKKIEINQVESTDTINKDPHNVQ</sequence>
<proteinExistence type="inferred from homology"/>
<dbReference type="Gene3D" id="2.40.10.340">
    <property type="entry name" value="Rod shape-determining protein MreC, domain 1"/>
    <property type="match status" value="1"/>
</dbReference>
<evidence type="ECO:0000256" key="3">
    <source>
        <dbReference type="ARBA" id="ARBA00022960"/>
    </source>
</evidence>
<accession>F0NYN2</accession>
<dbReference type="InterPro" id="IPR042177">
    <property type="entry name" value="Cell/Rod_1"/>
</dbReference>
<dbReference type="eggNOG" id="COG1792">
    <property type="taxonomic scope" value="Bacteria"/>
</dbReference>
<dbReference type="Pfam" id="PF04085">
    <property type="entry name" value="MreC"/>
    <property type="match status" value="1"/>
</dbReference>
<dbReference type="Proteomes" id="UP000008641">
    <property type="component" value="Chromosome"/>
</dbReference>
<dbReference type="OrthoDB" id="9811827at2"/>
<evidence type="ECO:0000313" key="7">
    <source>
        <dbReference type="EMBL" id="ADX68163.1"/>
    </source>
</evidence>
<dbReference type="NCBIfam" id="NF010532">
    <property type="entry name" value="PRK13922.9-3"/>
    <property type="match status" value="1"/>
</dbReference>
<evidence type="ECO:0000256" key="1">
    <source>
        <dbReference type="ARBA" id="ARBA00009369"/>
    </source>
</evidence>
<dbReference type="KEGG" id="wvi:Weevi_1462"/>
<organism evidence="7 8">
    <name type="scientific">Weeksella virosa (strain ATCC 43766 / DSM 16922 / JCM 21250 / CCUG 30538 / CDC 9751 / IAM 14551 / NBRC 16016 / NCTC 11634 / CL345/78)</name>
    <dbReference type="NCBI Taxonomy" id="865938"/>
    <lineage>
        <taxon>Bacteria</taxon>
        <taxon>Pseudomonadati</taxon>
        <taxon>Bacteroidota</taxon>
        <taxon>Flavobacteriia</taxon>
        <taxon>Flavobacteriales</taxon>
        <taxon>Weeksellaceae</taxon>
        <taxon>Weeksella</taxon>
    </lineage>
</organism>
<dbReference type="PANTHER" id="PTHR34138:SF1">
    <property type="entry name" value="CELL SHAPE-DETERMINING PROTEIN MREC"/>
    <property type="match status" value="1"/>
</dbReference>
<dbReference type="InterPro" id="IPR042175">
    <property type="entry name" value="Cell/Rod_MreC_2"/>
</dbReference>
<name>F0NYN2_WEEVC</name>
<evidence type="ECO:0000256" key="5">
    <source>
        <dbReference type="SAM" id="Phobius"/>
    </source>
</evidence>
<keyword evidence="5" id="KW-1133">Transmembrane helix</keyword>
<evidence type="ECO:0000313" key="8">
    <source>
        <dbReference type="Proteomes" id="UP000008641"/>
    </source>
</evidence>
<dbReference type="STRING" id="865938.Weevi_1462"/>
<evidence type="ECO:0000259" key="6">
    <source>
        <dbReference type="Pfam" id="PF04085"/>
    </source>
</evidence>
<feature type="transmembrane region" description="Helical" evidence="5">
    <location>
        <begin position="12"/>
        <end position="31"/>
    </location>
</feature>